<dbReference type="RefSeq" id="XP_007681765.1">
    <property type="nucleotide sequence ID" value="XM_007683575.1"/>
</dbReference>
<sequence>MPLCCCPKDRKPKPPTSTPSAASEPNAPLPSPITKVLLDSYDAYDWNHSADALTDWLNARWKKTGFQVSRETVCFTLRANGRDAEIGTGDRMEGAFCRAAARGGSEPERQV</sequence>
<feature type="region of interest" description="Disordered" evidence="1">
    <location>
        <begin position="1"/>
        <end position="31"/>
    </location>
</feature>
<reference evidence="2 3" key="1">
    <citation type="journal article" date="2012" name="PLoS Pathog.">
        <title>Diverse lifestyles and strategies of plant pathogenesis encoded in the genomes of eighteen Dothideomycetes fungi.</title>
        <authorList>
            <person name="Ohm R.A."/>
            <person name="Feau N."/>
            <person name="Henrissat B."/>
            <person name="Schoch C.L."/>
            <person name="Horwitz B.A."/>
            <person name="Barry K.W."/>
            <person name="Condon B.J."/>
            <person name="Copeland A.C."/>
            <person name="Dhillon B."/>
            <person name="Glaser F."/>
            <person name="Hesse C.N."/>
            <person name="Kosti I."/>
            <person name="LaButti K."/>
            <person name="Lindquist E.A."/>
            <person name="Lucas S."/>
            <person name="Salamov A.A."/>
            <person name="Bradshaw R.E."/>
            <person name="Ciuffetti L."/>
            <person name="Hamelin R.C."/>
            <person name="Kema G.H.J."/>
            <person name="Lawrence C."/>
            <person name="Scott J.A."/>
            <person name="Spatafora J.W."/>
            <person name="Turgeon B.G."/>
            <person name="de Wit P.J.G.M."/>
            <person name="Zhong S."/>
            <person name="Goodwin S.B."/>
            <person name="Grigoriev I.V."/>
        </authorList>
    </citation>
    <scope>NUCLEOTIDE SEQUENCE [LARGE SCALE GENOMIC DNA]</scope>
    <source>
        <strain evidence="2 3">UAMH 10762</strain>
    </source>
</reference>
<dbReference type="AlphaFoldDB" id="M2MXQ9"/>
<keyword evidence="3" id="KW-1185">Reference proteome</keyword>
<dbReference type="Proteomes" id="UP000011761">
    <property type="component" value="Unassembled WGS sequence"/>
</dbReference>
<dbReference type="KEGG" id="bcom:BAUCODRAFT_329308"/>
<gene>
    <name evidence="2" type="ORF">BAUCODRAFT_329308</name>
</gene>
<proteinExistence type="predicted"/>
<dbReference type="HOGENOM" id="CLU_2157901_0_0_1"/>
<name>M2MXQ9_BAUPA</name>
<organism evidence="2 3">
    <name type="scientific">Baudoinia panamericana (strain UAMH 10762)</name>
    <name type="common">Angels' share fungus</name>
    <name type="synonym">Baudoinia compniacensis (strain UAMH 10762)</name>
    <dbReference type="NCBI Taxonomy" id="717646"/>
    <lineage>
        <taxon>Eukaryota</taxon>
        <taxon>Fungi</taxon>
        <taxon>Dikarya</taxon>
        <taxon>Ascomycota</taxon>
        <taxon>Pezizomycotina</taxon>
        <taxon>Dothideomycetes</taxon>
        <taxon>Dothideomycetidae</taxon>
        <taxon>Mycosphaerellales</taxon>
        <taxon>Teratosphaeriaceae</taxon>
        <taxon>Baudoinia</taxon>
    </lineage>
</organism>
<evidence type="ECO:0000313" key="3">
    <source>
        <dbReference type="Proteomes" id="UP000011761"/>
    </source>
</evidence>
<dbReference type="OMA" id="WNHSADA"/>
<protein>
    <submittedName>
        <fullName evidence="2">Uncharacterized protein</fullName>
    </submittedName>
</protein>
<dbReference type="GeneID" id="19111900"/>
<accession>M2MXQ9</accession>
<evidence type="ECO:0000256" key="1">
    <source>
        <dbReference type="SAM" id="MobiDB-lite"/>
    </source>
</evidence>
<dbReference type="EMBL" id="KB445564">
    <property type="protein sequence ID" value="EMC91454.1"/>
    <property type="molecule type" value="Genomic_DNA"/>
</dbReference>
<dbReference type="OrthoDB" id="566138at2759"/>
<evidence type="ECO:0000313" key="2">
    <source>
        <dbReference type="EMBL" id="EMC91454.1"/>
    </source>
</evidence>